<dbReference type="PANTHER" id="PTHR11893:SF36">
    <property type="entry name" value="INNEXIN-5"/>
    <property type="match status" value="1"/>
</dbReference>
<keyword evidence="2 9" id="KW-0813">Transport</keyword>
<feature type="transmembrane region" description="Helical" evidence="9">
    <location>
        <begin position="72"/>
        <end position="94"/>
    </location>
</feature>
<evidence type="ECO:0000256" key="9">
    <source>
        <dbReference type="RuleBase" id="RU010713"/>
    </source>
</evidence>
<reference evidence="11 12" key="1">
    <citation type="journal article" date="2021" name="Elife">
        <title>Chloroplast acquisition without the gene transfer in kleptoplastic sea slugs, Plakobranchus ocellatus.</title>
        <authorList>
            <person name="Maeda T."/>
            <person name="Takahashi S."/>
            <person name="Yoshida T."/>
            <person name="Shimamura S."/>
            <person name="Takaki Y."/>
            <person name="Nagai Y."/>
            <person name="Toyoda A."/>
            <person name="Suzuki Y."/>
            <person name="Arimoto A."/>
            <person name="Ishii H."/>
            <person name="Satoh N."/>
            <person name="Nishiyama T."/>
            <person name="Hasebe M."/>
            <person name="Maruyama T."/>
            <person name="Minagawa J."/>
            <person name="Obokata J."/>
            <person name="Shigenobu S."/>
        </authorList>
    </citation>
    <scope>NUCLEOTIDE SEQUENCE [LARGE SCALE GENOMIC DNA]</scope>
</reference>
<evidence type="ECO:0000256" key="3">
    <source>
        <dbReference type="ARBA" id="ARBA00022475"/>
    </source>
</evidence>
<evidence type="ECO:0000256" key="10">
    <source>
        <dbReference type="SAM" id="MobiDB-lite"/>
    </source>
</evidence>
<dbReference type="Proteomes" id="UP000762676">
    <property type="component" value="Unassembled WGS sequence"/>
</dbReference>
<keyword evidence="3" id="KW-1003">Cell membrane</keyword>
<name>A0AAV4G2J1_9GAST</name>
<evidence type="ECO:0000256" key="1">
    <source>
        <dbReference type="ARBA" id="ARBA00004651"/>
    </source>
</evidence>
<sequence>MFLGVNFWTFGPEALGDSFFSKTPKITGRWLGEDVFPRMAICDFRLRQMNNVQVHSVQCVLPINIFLEKMYIFLWFFFAMLALINLYSLISWFLDLLTDRKTRQFLDKFAHVITPGKTPKNTEIRIFNSLARKYLKSDGIFLIKIIAVNTTDLLAADLLRQIWVRYKQYRQKQDSTPFLSDASEANDGNSHLGAAALPE</sequence>
<comment type="similarity">
    <text evidence="9">Belongs to the pannexin family.</text>
</comment>
<keyword evidence="12" id="KW-1185">Reference proteome</keyword>
<accession>A0AAV4G2J1</accession>
<dbReference type="GO" id="GO:0005921">
    <property type="term" value="C:gap junction"/>
    <property type="evidence" value="ECO:0007669"/>
    <property type="project" value="UniProtKB-UniRule"/>
</dbReference>
<evidence type="ECO:0000256" key="6">
    <source>
        <dbReference type="ARBA" id="ARBA00023065"/>
    </source>
</evidence>
<gene>
    <name evidence="9" type="primary">inx</name>
    <name evidence="11" type="ORF">ElyMa_005867500</name>
</gene>
<dbReference type="AlphaFoldDB" id="A0AAV4G2J1"/>
<protein>
    <recommendedName>
        <fullName evidence="9">Innexin</fullName>
    </recommendedName>
</protein>
<organism evidence="11 12">
    <name type="scientific">Elysia marginata</name>
    <dbReference type="NCBI Taxonomy" id="1093978"/>
    <lineage>
        <taxon>Eukaryota</taxon>
        <taxon>Metazoa</taxon>
        <taxon>Spiralia</taxon>
        <taxon>Lophotrochozoa</taxon>
        <taxon>Mollusca</taxon>
        <taxon>Gastropoda</taxon>
        <taxon>Heterobranchia</taxon>
        <taxon>Euthyneura</taxon>
        <taxon>Panpulmonata</taxon>
        <taxon>Sacoglossa</taxon>
        <taxon>Placobranchoidea</taxon>
        <taxon>Plakobranchidae</taxon>
        <taxon>Elysia</taxon>
    </lineage>
</organism>
<keyword evidence="7 9" id="KW-0472">Membrane</keyword>
<evidence type="ECO:0000256" key="5">
    <source>
        <dbReference type="ARBA" id="ARBA00022989"/>
    </source>
</evidence>
<keyword evidence="6 9" id="KW-0406">Ion transport</keyword>
<evidence type="ECO:0000313" key="12">
    <source>
        <dbReference type="Proteomes" id="UP000762676"/>
    </source>
</evidence>
<keyword evidence="4 9" id="KW-0812">Transmembrane</keyword>
<dbReference type="PANTHER" id="PTHR11893">
    <property type="entry name" value="INNEXIN"/>
    <property type="match status" value="1"/>
</dbReference>
<dbReference type="PROSITE" id="PS51013">
    <property type="entry name" value="PANNEXIN"/>
    <property type="match status" value="1"/>
</dbReference>
<comment type="caution">
    <text evidence="9">Lacks conserved residue(s) required for the propagation of feature annotation.</text>
</comment>
<evidence type="ECO:0000256" key="4">
    <source>
        <dbReference type="ARBA" id="ARBA00022692"/>
    </source>
</evidence>
<comment type="function">
    <text evidence="9">Structural component of the gap junctions.</text>
</comment>
<dbReference type="GO" id="GO:0034220">
    <property type="term" value="P:monoatomic ion transmembrane transport"/>
    <property type="evidence" value="ECO:0007669"/>
    <property type="project" value="UniProtKB-KW"/>
</dbReference>
<evidence type="ECO:0000256" key="7">
    <source>
        <dbReference type="ARBA" id="ARBA00023136"/>
    </source>
</evidence>
<keyword evidence="8 9" id="KW-0407">Ion channel</keyword>
<evidence type="ECO:0000256" key="2">
    <source>
        <dbReference type="ARBA" id="ARBA00022448"/>
    </source>
</evidence>
<dbReference type="Pfam" id="PF00876">
    <property type="entry name" value="Innexin"/>
    <property type="match status" value="1"/>
</dbReference>
<evidence type="ECO:0000256" key="8">
    <source>
        <dbReference type="ARBA" id="ARBA00023303"/>
    </source>
</evidence>
<comment type="caution">
    <text evidence="11">The sequence shown here is derived from an EMBL/GenBank/DDBJ whole genome shotgun (WGS) entry which is preliminary data.</text>
</comment>
<keyword evidence="5 9" id="KW-1133">Transmembrane helix</keyword>
<feature type="region of interest" description="Disordered" evidence="10">
    <location>
        <begin position="178"/>
        <end position="199"/>
    </location>
</feature>
<comment type="subcellular location">
    <subcellularLocation>
        <location evidence="1 9">Cell membrane</location>
        <topology evidence="1 9">Multi-pass membrane protein</topology>
    </subcellularLocation>
</comment>
<evidence type="ECO:0000313" key="11">
    <source>
        <dbReference type="EMBL" id="GFR79180.1"/>
    </source>
</evidence>
<dbReference type="PRINTS" id="PR01262">
    <property type="entry name" value="INNEXIN"/>
</dbReference>
<dbReference type="EMBL" id="BMAT01011793">
    <property type="protein sequence ID" value="GFR79180.1"/>
    <property type="molecule type" value="Genomic_DNA"/>
</dbReference>
<proteinExistence type="inferred from homology"/>
<dbReference type="GO" id="GO:0005886">
    <property type="term" value="C:plasma membrane"/>
    <property type="evidence" value="ECO:0007669"/>
    <property type="project" value="UniProtKB-SubCell"/>
</dbReference>
<dbReference type="InterPro" id="IPR000990">
    <property type="entry name" value="Innexin"/>
</dbReference>